<evidence type="ECO:0000313" key="1">
    <source>
        <dbReference type="EMBL" id="CAG8739815.1"/>
    </source>
</evidence>
<keyword evidence="2" id="KW-1185">Reference proteome</keyword>
<name>A0ACA9Q9X5_9GLOM</name>
<protein>
    <submittedName>
        <fullName evidence="1">19860_t:CDS:1</fullName>
    </submittedName>
</protein>
<dbReference type="Proteomes" id="UP000789920">
    <property type="component" value="Unassembled WGS sequence"/>
</dbReference>
<dbReference type="EMBL" id="CAJVQC010028502">
    <property type="protein sequence ID" value="CAG8739815.1"/>
    <property type="molecule type" value="Genomic_DNA"/>
</dbReference>
<organism evidence="1 2">
    <name type="scientific">Racocetra persica</name>
    <dbReference type="NCBI Taxonomy" id="160502"/>
    <lineage>
        <taxon>Eukaryota</taxon>
        <taxon>Fungi</taxon>
        <taxon>Fungi incertae sedis</taxon>
        <taxon>Mucoromycota</taxon>
        <taxon>Glomeromycotina</taxon>
        <taxon>Glomeromycetes</taxon>
        <taxon>Diversisporales</taxon>
        <taxon>Gigasporaceae</taxon>
        <taxon>Racocetra</taxon>
    </lineage>
</organism>
<accession>A0ACA9Q9X5</accession>
<feature type="non-terminal residue" evidence="1">
    <location>
        <position position="47"/>
    </location>
</feature>
<proteinExistence type="predicted"/>
<sequence>MALKRINRELQEIERDSPSFCSAGPIGEDLYQWQATLLGPDDGPYAG</sequence>
<comment type="caution">
    <text evidence="1">The sequence shown here is derived from an EMBL/GenBank/DDBJ whole genome shotgun (WGS) entry which is preliminary data.</text>
</comment>
<reference evidence="1" key="1">
    <citation type="submission" date="2021-06" db="EMBL/GenBank/DDBJ databases">
        <authorList>
            <person name="Kallberg Y."/>
            <person name="Tangrot J."/>
            <person name="Rosling A."/>
        </authorList>
    </citation>
    <scope>NUCLEOTIDE SEQUENCE</scope>
    <source>
        <strain evidence="1">MA461A</strain>
    </source>
</reference>
<evidence type="ECO:0000313" key="2">
    <source>
        <dbReference type="Proteomes" id="UP000789920"/>
    </source>
</evidence>
<gene>
    <name evidence="1" type="ORF">RPERSI_LOCUS13035</name>
</gene>